<proteinExistence type="predicted"/>
<comment type="caution">
    <text evidence="1">The sequence shown here is derived from an EMBL/GenBank/DDBJ whole genome shotgun (WGS) entry which is preliminary data.</text>
</comment>
<evidence type="ECO:0000313" key="1">
    <source>
        <dbReference type="EMBL" id="KAJ8650988.1"/>
    </source>
</evidence>
<sequence length="206" mass="22814">MAPLSCSLGEHELWACEWHVWNSFGGPPKRSPFRLLSLYNLIIVGCHLPRLLRPFPSFLLSLSRSTLSIICSLPLAIASCPLSTAPPSIKRARALHPFEISEPPEICALCPVTMNLRRSNMNRSGLGGSLYFLLLSRSLMGRAADLWWFGDLRWAQSTGAFYAGRRSGEWTTCDRKEESADDGKGKSREGEEKTERSKGDGDDDGA</sequence>
<name>A0ACC2MZN0_PERAE</name>
<keyword evidence="2" id="KW-1185">Reference proteome</keyword>
<protein>
    <submittedName>
        <fullName evidence="1">Uncharacterized protein</fullName>
    </submittedName>
</protein>
<gene>
    <name evidence="1" type="ORF">MRB53_004011</name>
</gene>
<evidence type="ECO:0000313" key="2">
    <source>
        <dbReference type="Proteomes" id="UP001234297"/>
    </source>
</evidence>
<dbReference type="Proteomes" id="UP001234297">
    <property type="component" value="Chromosome 1"/>
</dbReference>
<dbReference type="EMBL" id="CM056809">
    <property type="protein sequence ID" value="KAJ8650988.1"/>
    <property type="molecule type" value="Genomic_DNA"/>
</dbReference>
<reference evidence="1 2" key="1">
    <citation type="journal article" date="2022" name="Hortic Res">
        <title>A haplotype resolved chromosomal level avocado genome allows analysis of novel avocado genes.</title>
        <authorList>
            <person name="Nath O."/>
            <person name="Fletcher S.J."/>
            <person name="Hayward A."/>
            <person name="Shaw L.M."/>
            <person name="Masouleh A.K."/>
            <person name="Furtado A."/>
            <person name="Henry R.J."/>
            <person name="Mitter N."/>
        </authorList>
    </citation>
    <scope>NUCLEOTIDE SEQUENCE [LARGE SCALE GENOMIC DNA]</scope>
    <source>
        <strain evidence="2">cv. Hass</strain>
    </source>
</reference>
<accession>A0ACC2MZN0</accession>
<organism evidence="1 2">
    <name type="scientific">Persea americana</name>
    <name type="common">Avocado</name>
    <dbReference type="NCBI Taxonomy" id="3435"/>
    <lineage>
        <taxon>Eukaryota</taxon>
        <taxon>Viridiplantae</taxon>
        <taxon>Streptophyta</taxon>
        <taxon>Embryophyta</taxon>
        <taxon>Tracheophyta</taxon>
        <taxon>Spermatophyta</taxon>
        <taxon>Magnoliopsida</taxon>
        <taxon>Magnoliidae</taxon>
        <taxon>Laurales</taxon>
        <taxon>Lauraceae</taxon>
        <taxon>Persea</taxon>
    </lineage>
</organism>